<name>A0A4Q0T572_9BACT</name>
<comment type="caution">
    <text evidence="1">The sequence shown here is derived from an EMBL/GenBank/DDBJ whole genome shotgun (WGS) entry which is preliminary data.</text>
</comment>
<keyword evidence="2" id="KW-1185">Reference proteome</keyword>
<accession>A0A4Q0T572</accession>
<dbReference type="AlphaFoldDB" id="A0A4Q0T572"/>
<organism evidence="1 2">
    <name type="scientific">Granulicella sibirica</name>
    <dbReference type="NCBI Taxonomy" id="2479048"/>
    <lineage>
        <taxon>Bacteria</taxon>
        <taxon>Pseudomonadati</taxon>
        <taxon>Acidobacteriota</taxon>
        <taxon>Terriglobia</taxon>
        <taxon>Terriglobales</taxon>
        <taxon>Acidobacteriaceae</taxon>
        <taxon>Granulicella</taxon>
    </lineage>
</organism>
<proteinExistence type="predicted"/>
<dbReference type="EMBL" id="RDSM01000001">
    <property type="protein sequence ID" value="RXH57760.1"/>
    <property type="molecule type" value="Genomic_DNA"/>
</dbReference>
<sequence>MHLEADNGLVLGENLWRECGCGGHQLRFYQWGTERKPVFSLRDGCPVEAEAACQYQPDVLPRINRV</sequence>
<evidence type="ECO:0000313" key="1">
    <source>
        <dbReference type="EMBL" id="RXH57760.1"/>
    </source>
</evidence>
<gene>
    <name evidence="1" type="ORF">GRAN_1070</name>
</gene>
<evidence type="ECO:0000313" key="2">
    <source>
        <dbReference type="Proteomes" id="UP000289437"/>
    </source>
</evidence>
<reference evidence="1 2" key="1">
    <citation type="submission" date="2018-11" db="EMBL/GenBank/DDBJ databases">
        <authorList>
            <person name="Mardanov A.V."/>
            <person name="Ravin N.V."/>
            <person name="Dedysh S.N."/>
        </authorList>
    </citation>
    <scope>NUCLEOTIDE SEQUENCE [LARGE SCALE GENOMIC DNA]</scope>
    <source>
        <strain evidence="1 2">AF10</strain>
    </source>
</reference>
<dbReference type="Proteomes" id="UP000289437">
    <property type="component" value="Unassembled WGS sequence"/>
</dbReference>
<protein>
    <submittedName>
        <fullName evidence="1">Uncharacterized protein</fullName>
    </submittedName>
</protein>
<reference evidence="2" key="2">
    <citation type="submission" date="2019-02" db="EMBL/GenBank/DDBJ databases">
        <title>Granulicella sibirica sp. nov., a psychrotolerant acidobacterium isolated from an organic soil layer in forested tundra, West Siberia.</title>
        <authorList>
            <person name="Oshkin I.Y."/>
            <person name="Kulichevskaya I.S."/>
            <person name="Rijpstra W.I.C."/>
            <person name="Sinninghe Damste J.S."/>
            <person name="Rakitin A.L."/>
            <person name="Ravin N.V."/>
            <person name="Dedysh S.N."/>
        </authorList>
    </citation>
    <scope>NUCLEOTIDE SEQUENCE [LARGE SCALE GENOMIC DNA]</scope>
    <source>
        <strain evidence="2">AF10</strain>
    </source>
</reference>